<dbReference type="PANTHER" id="PTHR30469:SF15">
    <property type="entry name" value="HLYD FAMILY OF SECRETION PROTEINS"/>
    <property type="match status" value="1"/>
</dbReference>
<organism evidence="2 3">
    <name type="scientific">Candidatus Venteria ishoeyi</name>
    <dbReference type="NCBI Taxonomy" id="1899563"/>
    <lineage>
        <taxon>Bacteria</taxon>
        <taxon>Pseudomonadati</taxon>
        <taxon>Pseudomonadota</taxon>
        <taxon>Gammaproteobacteria</taxon>
        <taxon>Thiotrichales</taxon>
        <taxon>Thiotrichaceae</taxon>
        <taxon>Venteria</taxon>
    </lineage>
</organism>
<dbReference type="InterPro" id="IPR006143">
    <property type="entry name" value="RND_pump_MFP"/>
</dbReference>
<comment type="similarity">
    <text evidence="1">Belongs to the membrane fusion protein (MFP) (TC 8.A.1) family.</text>
</comment>
<dbReference type="Gene3D" id="2.40.420.20">
    <property type="match status" value="1"/>
</dbReference>
<proteinExistence type="inferred from homology"/>
<dbReference type="EMBL" id="FMSV02000556">
    <property type="protein sequence ID" value="SEH08681.1"/>
    <property type="molecule type" value="Genomic_DNA"/>
</dbReference>
<name>A0A1H6FGW8_9GAMM</name>
<accession>A0A1H6FGW8</accession>
<protein>
    <submittedName>
        <fullName evidence="2">Putative efflux pump membrane fusion protein</fullName>
    </submittedName>
</protein>
<gene>
    <name evidence="2" type="ORF">MBHS_04573</name>
</gene>
<keyword evidence="3" id="KW-1185">Reference proteome</keyword>
<dbReference type="GO" id="GO:0015562">
    <property type="term" value="F:efflux transmembrane transporter activity"/>
    <property type="evidence" value="ECO:0007669"/>
    <property type="project" value="TreeGrafter"/>
</dbReference>
<dbReference type="Gene3D" id="1.10.287.470">
    <property type="entry name" value="Helix hairpin bin"/>
    <property type="match status" value="2"/>
</dbReference>
<evidence type="ECO:0000313" key="2">
    <source>
        <dbReference type="EMBL" id="SEH08681.1"/>
    </source>
</evidence>
<evidence type="ECO:0000313" key="3">
    <source>
        <dbReference type="Proteomes" id="UP000236724"/>
    </source>
</evidence>
<dbReference type="Gene3D" id="2.40.30.170">
    <property type="match status" value="1"/>
</dbReference>
<dbReference type="RefSeq" id="WP_286019573.1">
    <property type="nucleotide sequence ID" value="NZ_FMSV02000556.1"/>
</dbReference>
<dbReference type="NCBIfam" id="TIGR01730">
    <property type="entry name" value="RND_mfp"/>
    <property type="match status" value="1"/>
</dbReference>
<dbReference type="Gene3D" id="2.40.50.100">
    <property type="match status" value="2"/>
</dbReference>
<dbReference type="GO" id="GO:1990281">
    <property type="term" value="C:efflux pump complex"/>
    <property type="evidence" value="ECO:0007669"/>
    <property type="project" value="TreeGrafter"/>
</dbReference>
<sequence>MQITRKYSIQFRVILYAMLLSLAIVLPFRMTQAQPVVGAGSYVVQARPILTAVTLGGTVIPARDITLSAQLPGRVEMIAGEEGDAFKKDTVLVRLDTIELMAQRRSAVAEWANAEANLRNAWVSQRTEILSPDAGKTPGGMAMPFVLDQMFAEPMSDITGTRDMEAERGAALHSRNVQVEQGRNAMVRARSAIDAIDAKLRNARGLAPFDGVITDKMVEIGDTVQPGQPLLKYADTSELQIQVEVPARLVPGLQTGMVLPAKLDVGGWVQVRVAQIFPIADARRHTVTVKFTLPQNTLTGAGQYAQVEIQDISTPAKYLPVIPTASLVWRGSLPGVYVLNDNKRELRLLRLGDTYGSEVTVLSGLKPGEVIELSPQPGVSSGWINPPQSNAK</sequence>
<reference evidence="2 3" key="1">
    <citation type="submission" date="2016-10" db="EMBL/GenBank/DDBJ databases">
        <authorList>
            <person name="de Groot N.N."/>
        </authorList>
    </citation>
    <scope>NUCLEOTIDE SEQUENCE [LARGE SCALE GENOMIC DNA]</scope>
    <source>
        <strain evidence="2">MBHS1</strain>
    </source>
</reference>
<dbReference type="Proteomes" id="UP000236724">
    <property type="component" value="Unassembled WGS sequence"/>
</dbReference>
<evidence type="ECO:0000256" key="1">
    <source>
        <dbReference type="ARBA" id="ARBA00009477"/>
    </source>
</evidence>
<dbReference type="AlphaFoldDB" id="A0A1H6FGW8"/>
<dbReference type="PANTHER" id="PTHR30469">
    <property type="entry name" value="MULTIDRUG RESISTANCE PROTEIN MDTA"/>
    <property type="match status" value="1"/>
</dbReference>